<dbReference type="Pfam" id="PF13419">
    <property type="entry name" value="HAD_2"/>
    <property type="match status" value="1"/>
</dbReference>
<dbReference type="NCBIfam" id="TIGR01549">
    <property type="entry name" value="HAD-SF-IA-v1"/>
    <property type="match status" value="1"/>
</dbReference>
<dbReference type="InterPro" id="IPR023214">
    <property type="entry name" value="HAD_sf"/>
</dbReference>
<dbReference type="SFLD" id="SFLDG01135">
    <property type="entry name" value="C1.5.6:_HAD__Beta-PGM__Phospha"/>
    <property type="match status" value="1"/>
</dbReference>
<proteinExistence type="predicted"/>
<dbReference type="KEGG" id="ddz:DSYM_16100"/>
<organism evidence="1 2">
    <name type="scientific">Candidatus Desulfobacillus denitrificans</name>
    <dbReference type="NCBI Taxonomy" id="2608985"/>
    <lineage>
        <taxon>Bacteria</taxon>
        <taxon>Pseudomonadati</taxon>
        <taxon>Pseudomonadota</taxon>
        <taxon>Betaproteobacteria</taxon>
        <taxon>Candidatus Desulfobacillus</taxon>
    </lineage>
</organism>
<dbReference type="PANTHER" id="PTHR43434:SF24">
    <property type="entry name" value="HYDROLASE-RELATED"/>
    <property type="match status" value="1"/>
</dbReference>
<dbReference type="SFLD" id="SFLDG01129">
    <property type="entry name" value="C1.5:_HAD__Beta-PGM__Phosphata"/>
    <property type="match status" value="1"/>
</dbReference>
<dbReference type="AlphaFoldDB" id="A0A809S527"/>
<dbReference type="InterPro" id="IPR036412">
    <property type="entry name" value="HAD-like_sf"/>
</dbReference>
<protein>
    <submittedName>
        <fullName evidence="1">HAD family hydrolase</fullName>
    </submittedName>
</protein>
<dbReference type="SFLD" id="SFLDS00003">
    <property type="entry name" value="Haloacid_Dehalogenase"/>
    <property type="match status" value="1"/>
</dbReference>
<dbReference type="InterPro" id="IPR050155">
    <property type="entry name" value="HAD-like_hydrolase_sf"/>
</dbReference>
<dbReference type="GO" id="GO:0006281">
    <property type="term" value="P:DNA repair"/>
    <property type="evidence" value="ECO:0007669"/>
    <property type="project" value="TreeGrafter"/>
</dbReference>
<dbReference type="GO" id="GO:0008967">
    <property type="term" value="F:phosphoglycolate phosphatase activity"/>
    <property type="evidence" value="ECO:0007669"/>
    <property type="project" value="TreeGrafter"/>
</dbReference>
<dbReference type="Gene3D" id="3.40.50.1000">
    <property type="entry name" value="HAD superfamily/HAD-like"/>
    <property type="match status" value="1"/>
</dbReference>
<keyword evidence="1" id="KW-0378">Hydrolase</keyword>
<accession>A0A809S527</accession>
<dbReference type="GO" id="GO:0005829">
    <property type="term" value="C:cytosol"/>
    <property type="evidence" value="ECO:0007669"/>
    <property type="project" value="TreeGrafter"/>
</dbReference>
<evidence type="ECO:0000313" key="2">
    <source>
        <dbReference type="Proteomes" id="UP000662914"/>
    </source>
</evidence>
<dbReference type="InterPro" id="IPR006439">
    <property type="entry name" value="HAD-SF_hydro_IA"/>
</dbReference>
<dbReference type="Proteomes" id="UP000662914">
    <property type="component" value="Chromosome"/>
</dbReference>
<dbReference type="Gene3D" id="1.10.150.240">
    <property type="entry name" value="Putative phosphatase, domain 2"/>
    <property type="match status" value="1"/>
</dbReference>
<dbReference type="SUPFAM" id="SSF56784">
    <property type="entry name" value="HAD-like"/>
    <property type="match status" value="1"/>
</dbReference>
<evidence type="ECO:0000313" key="1">
    <source>
        <dbReference type="EMBL" id="BBO20911.1"/>
    </source>
</evidence>
<reference evidence="1" key="1">
    <citation type="journal article" name="DNA Res.">
        <title>The physiological potential of anammox bacteria as revealed by their core genome structure.</title>
        <authorList>
            <person name="Okubo T."/>
            <person name="Toyoda A."/>
            <person name="Fukuhara K."/>
            <person name="Uchiyama I."/>
            <person name="Harigaya Y."/>
            <person name="Kuroiwa M."/>
            <person name="Suzuki T."/>
            <person name="Murakami Y."/>
            <person name="Suwa Y."/>
            <person name="Takami H."/>
        </authorList>
    </citation>
    <scope>NUCLEOTIDE SEQUENCE</scope>
    <source>
        <strain evidence="1">317325-3</strain>
    </source>
</reference>
<name>A0A809S527_9PROT</name>
<sequence length="218" mass="23679">MGRNYRLVVFDWDGTLLDSAGAIVASMQAAALDIGRAPPDESAARQVIGLGLHDALSRALPAVPSSEYSRIAERYRHHYLSRDRELSLFPGAEMLVRELHGAGYLLGVATGKSRLGLNRALDASGLKEFFHATRCADECNSKPAPDMLLEIMQELEAEAGETLMIGDTTHDIQMARNAGVAALAVGFGAHPRETLQAEQPLQLLDGFEQLTAWLRRNG</sequence>
<dbReference type="InterPro" id="IPR023198">
    <property type="entry name" value="PGP-like_dom2"/>
</dbReference>
<dbReference type="InterPro" id="IPR006549">
    <property type="entry name" value="HAD-SF_hydro_IIIA"/>
</dbReference>
<dbReference type="EMBL" id="AP021857">
    <property type="protein sequence ID" value="BBO20911.1"/>
    <property type="molecule type" value="Genomic_DNA"/>
</dbReference>
<gene>
    <name evidence="1" type="ORF">DSYM_16100</name>
</gene>
<dbReference type="NCBIfam" id="TIGR01662">
    <property type="entry name" value="HAD-SF-IIIA"/>
    <property type="match status" value="1"/>
</dbReference>
<dbReference type="InterPro" id="IPR041492">
    <property type="entry name" value="HAD_2"/>
</dbReference>
<dbReference type="PANTHER" id="PTHR43434">
    <property type="entry name" value="PHOSPHOGLYCOLATE PHOSPHATASE"/>
    <property type="match status" value="1"/>
</dbReference>